<gene>
    <name evidence="2" type="ORF">ACFSUN_11395</name>
</gene>
<sequence>MADKQERKKKTDNITNDHKDSEQGSQLQSNDMESAQGNEEKEENKKDGNDS</sequence>
<feature type="region of interest" description="Disordered" evidence="1">
    <location>
        <begin position="1"/>
        <end position="51"/>
    </location>
</feature>
<keyword evidence="3" id="KW-1185">Reference proteome</keyword>
<name>A0ABW5Q1F8_9BACI</name>
<dbReference type="Proteomes" id="UP001597451">
    <property type="component" value="Unassembled WGS sequence"/>
</dbReference>
<accession>A0ABW5Q1F8</accession>
<evidence type="ECO:0000313" key="2">
    <source>
        <dbReference type="EMBL" id="MFD2629383.1"/>
    </source>
</evidence>
<evidence type="ECO:0008006" key="4">
    <source>
        <dbReference type="Google" id="ProtNLM"/>
    </source>
</evidence>
<proteinExistence type="predicted"/>
<protein>
    <recommendedName>
        <fullName evidence="4">3-methyladenine DNA glycosylase</fullName>
    </recommendedName>
</protein>
<dbReference type="EMBL" id="JBHUMX010000035">
    <property type="protein sequence ID" value="MFD2629383.1"/>
    <property type="molecule type" value="Genomic_DNA"/>
</dbReference>
<feature type="compositionally biased region" description="Polar residues" evidence="1">
    <location>
        <begin position="23"/>
        <end position="36"/>
    </location>
</feature>
<feature type="compositionally biased region" description="Basic and acidic residues" evidence="1">
    <location>
        <begin position="38"/>
        <end position="51"/>
    </location>
</feature>
<evidence type="ECO:0000256" key="1">
    <source>
        <dbReference type="SAM" id="MobiDB-lite"/>
    </source>
</evidence>
<organism evidence="2 3">
    <name type="scientific">Oceanobacillus kapialis</name>
    <dbReference type="NCBI Taxonomy" id="481353"/>
    <lineage>
        <taxon>Bacteria</taxon>
        <taxon>Bacillati</taxon>
        <taxon>Bacillota</taxon>
        <taxon>Bacilli</taxon>
        <taxon>Bacillales</taxon>
        <taxon>Bacillaceae</taxon>
        <taxon>Oceanobacillus</taxon>
    </lineage>
</organism>
<feature type="compositionally biased region" description="Basic and acidic residues" evidence="1">
    <location>
        <begin position="1"/>
        <end position="22"/>
    </location>
</feature>
<dbReference type="RefSeq" id="WP_379562167.1">
    <property type="nucleotide sequence ID" value="NZ_CP085256.1"/>
</dbReference>
<evidence type="ECO:0000313" key="3">
    <source>
        <dbReference type="Proteomes" id="UP001597451"/>
    </source>
</evidence>
<reference evidence="3" key="1">
    <citation type="journal article" date="2019" name="Int. J. Syst. Evol. Microbiol.">
        <title>The Global Catalogue of Microorganisms (GCM) 10K type strain sequencing project: providing services to taxonomists for standard genome sequencing and annotation.</title>
        <authorList>
            <consortium name="The Broad Institute Genomics Platform"/>
            <consortium name="The Broad Institute Genome Sequencing Center for Infectious Disease"/>
            <person name="Wu L."/>
            <person name="Ma J."/>
        </authorList>
    </citation>
    <scope>NUCLEOTIDE SEQUENCE [LARGE SCALE GENOMIC DNA]</scope>
    <source>
        <strain evidence="3">TISTR 1858</strain>
    </source>
</reference>
<comment type="caution">
    <text evidence="2">The sequence shown here is derived from an EMBL/GenBank/DDBJ whole genome shotgun (WGS) entry which is preliminary data.</text>
</comment>